<reference evidence="1" key="1">
    <citation type="submission" date="2018-01" db="EMBL/GenBank/DDBJ databases">
        <authorList>
            <person name="Gaut B.S."/>
            <person name="Morton B.R."/>
            <person name="Clegg M.T."/>
            <person name="Duvall M.R."/>
        </authorList>
    </citation>
    <scope>NUCLEOTIDE SEQUENCE</scope>
    <source>
        <strain evidence="1">Lactococcus lactis</strain>
    </source>
</reference>
<dbReference type="RefSeq" id="WP_063283708.1">
    <property type="nucleotide sequence ID" value="NZ_CP125965.1"/>
</dbReference>
<dbReference type="InterPro" id="IPR014054">
    <property type="entry name" value="Phage_regulatory_Rha"/>
</dbReference>
<sequence length="241" mass="27572">MTPLVLFDSLDLSKASNEDFYTTTEIIAEQTGIIYDSVSRLVRKYKKKLEEIAPLTWHFESSMKKGSRGFEIRVNNRGNARKVYHLNEQQTLFFIPLLGNTPAVVQFKFDLAAAFVAMRNELQARKIARAVEKQKGVTLHQSISEWVHYPRHGNTWHTIIRSLLATTVTGLTKKQIQARDTDWRKEKTLLDLLNSEEMERYKMLEGIAIAMIEAGSDYEPIKTAIKSTMTTKKAETTTETA</sequence>
<protein>
    <submittedName>
        <fullName evidence="1">Phage regulatory protein Rha</fullName>
    </submittedName>
</protein>
<name>A0A2X0PE69_9LACT</name>
<proteinExistence type="predicted"/>
<evidence type="ECO:0000313" key="3">
    <source>
        <dbReference type="Proteomes" id="UP000279235"/>
    </source>
</evidence>
<dbReference type="Proteomes" id="UP000279235">
    <property type="component" value="Unassembled WGS sequence"/>
</dbReference>
<dbReference type="EMBL" id="OGTW02000024">
    <property type="protein sequence ID" value="SPS10944.1"/>
    <property type="molecule type" value="Genomic_DNA"/>
</dbReference>
<dbReference type="AlphaFoldDB" id="A0A2X0PE69"/>
<accession>A0A2X0PE69</accession>
<dbReference type="Pfam" id="PF09669">
    <property type="entry name" value="Phage_pRha"/>
    <property type="match status" value="1"/>
</dbReference>
<evidence type="ECO:0000313" key="2">
    <source>
        <dbReference type="EMBL" id="SPS10944.1"/>
    </source>
</evidence>
<dbReference type="EMBL" id="OGTW01000024">
    <property type="protein sequence ID" value="SPB24470.1"/>
    <property type="molecule type" value="Genomic_DNA"/>
</dbReference>
<reference evidence="2" key="3">
    <citation type="submission" date="2018-05" db="EMBL/GenBank/DDBJ databases">
        <authorList>
            <person name="Lanie J.A."/>
            <person name="Ng W.-L."/>
            <person name="Kazmierczak K.M."/>
            <person name="Andrzejewski T.M."/>
            <person name="Davidsen T.M."/>
            <person name="Wayne K.J."/>
            <person name="Tettelin H."/>
            <person name="Glass J.I."/>
            <person name="Rusch D."/>
            <person name="Podicherti R."/>
            <person name="Tsui H.-C.T."/>
            <person name="Winkler M.E."/>
        </authorList>
    </citation>
    <scope>NUCLEOTIDE SEQUENCE</scope>
    <source>
        <strain evidence="2">Lactococcus lactis</strain>
    </source>
</reference>
<reference evidence="3" key="2">
    <citation type="submission" date="2018-05" db="EMBL/GenBank/DDBJ databases">
        <authorList>
            <person name="Duru I."/>
        </authorList>
    </citation>
    <scope>NUCLEOTIDE SEQUENCE [LARGE SCALE GENOMIC DNA]</scope>
</reference>
<organism evidence="1">
    <name type="scientific">Lactococcus lactis</name>
    <dbReference type="NCBI Taxonomy" id="1358"/>
    <lineage>
        <taxon>Bacteria</taxon>
        <taxon>Bacillati</taxon>
        <taxon>Bacillota</taxon>
        <taxon>Bacilli</taxon>
        <taxon>Lactobacillales</taxon>
        <taxon>Streptococcaceae</taxon>
        <taxon>Lactococcus</taxon>
    </lineage>
</organism>
<evidence type="ECO:0000313" key="1">
    <source>
        <dbReference type="EMBL" id="SPB24470.1"/>
    </source>
</evidence>
<gene>
    <name evidence="1" type="ORF">AMHIJAGA_00877</name>
</gene>